<reference evidence="3" key="1">
    <citation type="submission" date="2022-04" db="EMBL/GenBank/DDBJ databases">
        <title>Desulfatitalea alkaliphila sp. nov., a novel anaerobic sulfate-reducing bacterium isolated from terrestrial mud volcano, Taman Peninsula, Russia.</title>
        <authorList>
            <person name="Khomyakova M.A."/>
            <person name="Merkel A.Y."/>
            <person name="Slobodkin A.I."/>
        </authorList>
    </citation>
    <scope>NUCLEOTIDE SEQUENCE</scope>
    <source>
        <strain evidence="3">M08but</strain>
    </source>
</reference>
<feature type="region of interest" description="Disordered" evidence="1">
    <location>
        <begin position="12"/>
        <end position="33"/>
    </location>
</feature>
<dbReference type="AlphaFoldDB" id="A0AA41R7G6"/>
<comment type="caution">
    <text evidence="3">The sequence shown here is derived from an EMBL/GenBank/DDBJ whole genome shotgun (WGS) entry which is preliminary data.</text>
</comment>
<sequence>MSTILQALKRLEQEQPSRQGGAPDSDPQGFDPRHVLHLSVQGDRRRRRSVMGSAAVLLALVLCAGGLLYMRQRPSVEPPIAPTQGQQPTAIAMGGGEQAVSAPEITPESTAVPPAFDSSLPVQIPTGPIGDRPLRRTETIASRQGDPRPPTADAVIQPAPPLIPETLEERLDDAVAVVPGTGDGRPAVGNPYAGAAPLHDERLKVQAIVWSANAADRMAVINNRVVREGMVVEGFAVVAIGEAVIYLRESGRVWQARFGSP</sequence>
<feature type="region of interest" description="Disordered" evidence="1">
    <location>
        <begin position="113"/>
        <end position="133"/>
    </location>
</feature>
<evidence type="ECO:0000256" key="1">
    <source>
        <dbReference type="SAM" id="MobiDB-lite"/>
    </source>
</evidence>
<keyword evidence="2" id="KW-1133">Transmembrane helix</keyword>
<dbReference type="Proteomes" id="UP001165427">
    <property type="component" value="Unassembled WGS sequence"/>
</dbReference>
<evidence type="ECO:0008006" key="5">
    <source>
        <dbReference type="Google" id="ProtNLM"/>
    </source>
</evidence>
<proteinExistence type="predicted"/>
<keyword evidence="2" id="KW-0812">Transmembrane</keyword>
<evidence type="ECO:0000313" key="4">
    <source>
        <dbReference type="Proteomes" id="UP001165427"/>
    </source>
</evidence>
<feature type="transmembrane region" description="Helical" evidence="2">
    <location>
        <begin position="50"/>
        <end position="70"/>
    </location>
</feature>
<dbReference type="EMBL" id="JALJRB010000037">
    <property type="protein sequence ID" value="MCJ8502938.1"/>
    <property type="molecule type" value="Genomic_DNA"/>
</dbReference>
<evidence type="ECO:0000256" key="2">
    <source>
        <dbReference type="SAM" id="Phobius"/>
    </source>
</evidence>
<protein>
    <recommendedName>
        <fullName evidence="5">Type II secretion system protein B</fullName>
    </recommendedName>
</protein>
<name>A0AA41R7G6_9BACT</name>
<accession>A0AA41R7G6</accession>
<keyword evidence="4" id="KW-1185">Reference proteome</keyword>
<gene>
    <name evidence="3" type="ORF">MRX98_20350</name>
</gene>
<evidence type="ECO:0000313" key="3">
    <source>
        <dbReference type="EMBL" id="MCJ8502938.1"/>
    </source>
</evidence>
<dbReference type="RefSeq" id="WP_246914535.1">
    <property type="nucleotide sequence ID" value="NZ_JALJRB010000037.1"/>
</dbReference>
<organism evidence="3 4">
    <name type="scientific">Desulfatitalea alkaliphila</name>
    <dbReference type="NCBI Taxonomy" id="2929485"/>
    <lineage>
        <taxon>Bacteria</taxon>
        <taxon>Pseudomonadati</taxon>
        <taxon>Thermodesulfobacteriota</taxon>
        <taxon>Desulfobacteria</taxon>
        <taxon>Desulfobacterales</taxon>
        <taxon>Desulfosarcinaceae</taxon>
        <taxon>Desulfatitalea</taxon>
    </lineage>
</organism>
<keyword evidence="2" id="KW-0472">Membrane</keyword>